<feature type="compositionally biased region" description="Polar residues" evidence="1">
    <location>
        <begin position="275"/>
        <end position="332"/>
    </location>
</feature>
<reference evidence="3 4" key="1">
    <citation type="submission" date="2024-05" db="EMBL/GenBank/DDBJ databases">
        <title>A draft genome resource for the thread blight pathogen Marasmius tenuissimus strain MS-2.</title>
        <authorList>
            <person name="Yulfo-Soto G.E."/>
            <person name="Baruah I.K."/>
            <person name="Amoako-Attah I."/>
            <person name="Bukari Y."/>
            <person name="Meinhardt L.W."/>
            <person name="Bailey B.A."/>
            <person name="Cohen S.P."/>
        </authorList>
    </citation>
    <scope>NUCLEOTIDE SEQUENCE [LARGE SCALE GENOMIC DNA]</scope>
    <source>
        <strain evidence="3 4">MS-2</strain>
    </source>
</reference>
<evidence type="ECO:0000313" key="3">
    <source>
        <dbReference type="EMBL" id="KAL0065275.1"/>
    </source>
</evidence>
<dbReference type="PANTHER" id="PTHR47052:SF3">
    <property type="entry name" value="INGRESSION PROTEIN 1"/>
    <property type="match status" value="1"/>
</dbReference>
<evidence type="ECO:0000259" key="2">
    <source>
        <dbReference type="PROSITE" id="PS50004"/>
    </source>
</evidence>
<evidence type="ECO:0000256" key="1">
    <source>
        <dbReference type="SAM" id="MobiDB-lite"/>
    </source>
</evidence>
<dbReference type="InterPro" id="IPR035892">
    <property type="entry name" value="C2_domain_sf"/>
</dbReference>
<dbReference type="SUPFAM" id="SSF49562">
    <property type="entry name" value="C2 domain (Calcium/lipid-binding domain, CaLB)"/>
    <property type="match status" value="1"/>
</dbReference>
<feature type="domain" description="C2" evidence="2">
    <location>
        <begin position="1"/>
        <end position="109"/>
    </location>
</feature>
<keyword evidence="4" id="KW-1185">Reference proteome</keyword>
<feature type="compositionally biased region" description="Basic and acidic residues" evidence="1">
    <location>
        <begin position="567"/>
        <end position="604"/>
    </location>
</feature>
<feature type="compositionally biased region" description="Pro residues" evidence="1">
    <location>
        <begin position="473"/>
        <end position="485"/>
    </location>
</feature>
<feature type="compositionally biased region" description="Polar residues" evidence="1">
    <location>
        <begin position="339"/>
        <end position="360"/>
    </location>
</feature>
<dbReference type="InterPro" id="IPR000008">
    <property type="entry name" value="C2_dom"/>
</dbReference>
<gene>
    <name evidence="3" type="ORF">AAF712_007787</name>
</gene>
<dbReference type="PANTHER" id="PTHR47052">
    <property type="entry name" value="CONSERVED SERINE PROLINE-RICH PROTEIN (AFU_ORTHOLOGUE AFUA_2G01790)"/>
    <property type="match status" value="1"/>
</dbReference>
<evidence type="ECO:0000313" key="4">
    <source>
        <dbReference type="Proteomes" id="UP001437256"/>
    </source>
</evidence>
<feature type="compositionally biased region" description="Polar residues" evidence="1">
    <location>
        <begin position="234"/>
        <end position="258"/>
    </location>
</feature>
<feature type="region of interest" description="Disordered" evidence="1">
    <location>
        <begin position="138"/>
        <end position="621"/>
    </location>
</feature>
<feature type="compositionally biased region" description="Low complexity" evidence="1">
    <location>
        <begin position="211"/>
        <end position="226"/>
    </location>
</feature>
<feature type="compositionally biased region" description="Polar residues" evidence="1">
    <location>
        <begin position="379"/>
        <end position="400"/>
    </location>
</feature>
<dbReference type="Proteomes" id="UP001437256">
    <property type="component" value="Unassembled WGS sequence"/>
</dbReference>
<dbReference type="Pfam" id="PF00168">
    <property type="entry name" value="C2"/>
    <property type="match status" value="1"/>
</dbReference>
<feature type="compositionally biased region" description="Basic and acidic residues" evidence="1">
    <location>
        <begin position="514"/>
        <end position="550"/>
    </location>
</feature>
<dbReference type="EMBL" id="JBBXMP010000050">
    <property type="protein sequence ID" value="KAL0065275.1"/>
    <property type="molecule type" value="Genomic_DNA"/>
</dbReference>
<proteinExistence type="predicted"/>
<protein>
    <recommendedName>
        <fullName evidence="2">C2 domain-containing protein</fullName>
    </recommendedName>
</protein>
<organism evidence="3 4">
    <name type="scientific">Marasmius tenuissimus</name>
    <dbReference type="NCBI Taxonomy" id="585030"/>
    <lineage>
        <taxon>Eukaryota</taxon>
        <taxon>Fungi</taxon>
        <taxon>Dikarya</taxon>
        <taxon>Basidiomycota</taxon>
        <taxon>Agaricomycotina</taxon>
        <taxon>Agaricomycetes</taxon>
        <taxon>Agaricomycetidae</taxon>
        <taxon>Agaricales</taxon>
        <taxon>Marasmiineae</taxon>
        <taxon>Marasmiaceae</taxon>
        <taxon>Marasmius</taxon>
    </lineage>
</organism>
<dbReference type="Gene3D" id="2.60.40.150">
    <property type="entry name" value="C2 domain"/>
    <property type="match status" value="1"/>
</dbReference>
<dbReference type="PROSITE" id="PS50004">
    <property type="entry name" value="C2"/>
    <property type="match status" value="1"/>
</dbReference>
<comment type="caution">
    <text evidence="3">The sequence shown here is derived from an EMBL/GenBank/DDBJ whole genome shotgun (WGS) entry which is preliminary data.</text>
</comment>
<dbReference type="SMART" id="SM00239">
    <property type="entry name" value="C2"/>
    <property type="match status" value="1"/>
</dbReference>
<name>A0ABR2ZVD6_9AGAR</name>
<accession>A0ABR2ZVD6</accession>
<sequence>MSAEEEIGTLIIVVLKARNLNDKHFYKQDVYTTINLSGVKKQTKIDAKGGQHPVWDEELRFPIMKNGSTKYRKLQAQCWSKEHRDDDMLGEGAIDISETLKTGEFDDWIPLQVDGVERGELYLEMTFYSNGPAPVQAPSVMPKNNNNLSAPVNPALLQRRPSKLSPSDRLSRLPQGPGPNSHSAFPNPHQRPVGPQKTPPRTPPKDSYSALPSVPEVHPSSVPSLLKPGPHQGRPQSSFQPAPATQLQPTAGSGQAQRVPSILRPANPKAAPESVPSSNQSIFSSGPASGSTIGYPQPNGQTSYGSVSQPEFPTHSHPATQMPAYQTYNSSYAPPPSGPNDTWPSNPHSHSQPQVNSMSLSFPVPEIVTAPMSPPPQSSTPYDQFRGSSANFEPRNFSSPSPAPNIPSHTSQFNIPPPGPPHTRSDGDLPDPYLLARYQTPLPLPPGAERRPSPVSPPPQQPYHNHARTPSLPELPPAPPKPPSPFQHKEPPTFPSASPPPPRVPPVRQPTPIDQERIRILRQAETEAARRRQQEEQDAELARQLDRDFSEQENAPPPPPRKSPSPVREDPAVAAKRLREQEEAHRREQEEKDLELARQLDRELNLAGNEVPATPPMPGGL</sequence>
<dbReference type="InterPro" id="IPR052981">
    <property type="entry name" value="Ingression_C2_domain"/>
</dbReference>
<feature type="compositionally biased region" description="Pro residues" evidence="1">
    <location>
        <begin position="492"/>
        <end position="509"/>
    </location>
</feature>